<name>A0A074ZH94_OPIVI</name>
<dbReference type="OrthoDB" id="10439624at2759"/>
<organism evidence="1 2">
    <name type="scientific">Opisthorchis viverrini</name>
    <name type="common">Southeast Asian liver fluke</name>
    <dbReference type="NCBI Taxonomy" id="6198"/>
    <lineage>
        <taxon>Eukaryota</taxon>
        <taxon>Metazoa</taxon>
        <taxon>Spiralia</taxon>
        <taxon>Lophotrochozoa</taxon>
        <taxon>Platyhelminthes</taxon>
        <taxon>Trematoda</taxon>
        <taxon>Digenea</taxon>
        <taxon>Opisthorchiida</taxon>
        <taxon>Opisthorchiata</taxon>
        <taxon>Opisthorchiidae</taxon>
        <taxon>Opisthorchis</taxon>
    </lineage>
</organism>
<protein>
    <submittedName>
        <fullName evidence="1">Uncharacterized protein</fullName>
    </submittedName>
</protein>
<dbReference type="CTD" id="20321583"/>
<reference evidence="1 2" key="1">
    <citation type="submission" date="2013-11" db="EMBL/GenBank/DDBJ databases">
        <title>Opisthorchis viverrini - life in the bile duct.</title>
        <authorList>
            <person name="Young N.D."/>
            <person name="Nagarajan N."/>
            <person name="Lin S.J."/>
            <person name="Korhonen P.K."/>
            <person name="Jex A.R."/>
            <person name="Hall R.S."/>
            <person name="Safavi-Hemami H."/>
            <person name="Kaewkong W."/>
            <person name="Bertrand D."/>
            <person name="Gao S."/>
            <person name="Seet Q."/>
            <person name="Wongkham S."/>
            <person name="Teh B.T."/>
            <person name="Wongkham C."/>
            <person name="Intapan P.M."/>
            <person name="Maleewong W."/>
            <person name="Yang X."/>
            <person name="Hu M."/>
            <person name="Wang Z."/>
            <person name="Hofmann A."/>
            <person name="Sternberg P.W."/>
            <person name="Tan P."/>
            <person name="Wang J."/>
            <person name="Gasser R.B."/>
        </authorList>
    </citation>
    <scope>NUCLEOTIDE SEQUENCE [LARGE SCALE GENOMIC DNA]</scope>
</reference>
<gene>
    <name evidence="1" type="ORF">T265_07404</name>
</gene>
<dbReference type="KEGG" id="ovi:T265_07404"/>
<proteinExistence type="predicted"/>
<dbReference type="RefSeq" id="XP_009171178.1">
    <property type="nucleotide sequence ID" value="XM_009172914.1"/>
</dbReference>
<sequence>MSSDAFGGFRRQRSMKEITKRLGTVGSTRLPGWGPRDPHCAWLETLQDMAANRCQWRSCCQFLSRLPELSNKSWLYGSEASVLNTDVMPSMMELDGNFSAFIECQSIASHGFSKCSGTAQTNYTDSAAQTCNGSAKLITDSPWLMPNQQALPDWDRNERQIGGDPGQAGEYALDKRGHIRERIWPALRYLRLGSFEWTCLRVLALLQSVHFVVFDLNELRARWLSGYSANLLTGRSVVRTRLPHHFFLGSSNLAEAELNCHIMTTAVTSAAEFAGNGLHTSLPSHCLTASGSLPSFKEIGRLAYAARGQASATYVV</sequence>
<dbReference type="AlphaFoldDB" id="A0A074ZH94"/>
<keyword evidence="2" id="KW-1185">Reference proteome</keyword>
<accession>A0A074ZH94</accession>
<dbReference type="Proteomes" id="UP000054324">
    <property type="component" value="Unassembled WGS sequence"/>
</dbReference>
<evidence type="ECO:0000313" key="2">
    <source>
        <dbReference type="Proteomes" id="UP000054324"/>
    </source>
</evidence>
<dbReference type="GeneID" id="20321583"/>
<dbReference type="EMBL" id="KL596788">
    <property type="protein sequence ID" value="KER25067.1"/>
    <property type="molecule type" value="Genomic_DNA"/>
</dbReference>
<evidence type="ECO:0000313" key="1">
    <source>
        <dbReference type="EMBL" id="KER25067.1"/>
    </source>
</evidence>